<keyword evidence="3" id="KW-0812">Transmembrane</keyword>
<protein>
    <recommendedName>
        <fullName evidence="7">Integral membrane bound transporter domain-containing protein</fullName>
    </recommendedName>
</protein>
<proteinExistence type="predicted"/>
<evidence type="ECO:0000259" key="7">
    <source>
        <dbReference type="Pfam" id="PF13515"/>
    </source>
</evidence>
<reference evidence="8 9" key="1">
    <citation type="submission" date="2024-09" db="EMBL/GenBank/DDBJ databases">
        <title>Chromosome-scale assembly of Riccia fluitans.</title>
        <authorList>
            <person name="Paukszto L."/>
            <person name="Sawicki J."/>
            <person name="Karawczyk K."/>
            <person name="Piernik-Szablinska J."/>
            <person name="Szczecinska M."/>
            <person name="Mazdziarz M."/>
        </authorList>
    </citation>
    <scope>NUCLEOTIDE SEQUENCE [LARGE SCALE GENOMIC DNA]</scope>
    <source>
        <strain evidence="8">Rf_01</strain>
        <tissue evidence="8">Aerial parts of the thallus</tissue>
    </source>
</reference>
<organism evidence="8 9">
    <name type="scientific">Riccia fluitans</name>
    <dbReference type="NCBI Taxonomy" id="41844"/>
    <lineage>
        <taxon>Eukaryota</taxon>
        <taxon>Viridiplantae</taxon>
        <taxon>Streptophyta</taxon>
        <taxon>Embryophyta</taxon>
        <taxon>Marchantiophyta</taxon>
        <taxon>Marchantiopsida</taxon>
        <taxon>Marchantiidae</taxon>
        <taxon>Marchantiales</taxon>
        <taxon>Ricciaceae</taxon>
        <taxon>Riccia</taxon>
    </lineage>
</organism>
<comment type="caution">
    <text evidence="8">The sequence shown here is derived from an EMBL/GenBank/DDBJ whole genome shotgun (WGS) entry which is preliminary data.</text>
</comment>
<feature type="region of interest" description="Disordered" evidence="6">
    <location>
        <begin position="448"/>
        <end position="471"/>
    </location>
</feature>
<evidence type="ECO:0000313" key="8">
    <source>
        <dbReference type="EMBL" id="KAL2650533.1"/>
    </source>
</evidence>
<dbReference type="Pfam" id="PF13515">
    <property type="entry name" value="FUSC_2"/>
    <property type="match status" value="1"/>
</dbReference>
<dbReference type="Proteomes" id="UP001605036">
    <property type="component" value="Unassembled WGS sequence"/>
</dbReference>
<sequence length="471" mass="52736">MLAAVFGNFVLPNNIHSCWAPITVSFIIGNLQGGAFRLASLRIQGTVVGAIFGYLVVSELYTYKYLLPIILAVWVSLSDYIRYSKTHGYSGLVSSLTAAILMSSDYDGTDIKAFAMDRIAMTFIGVACFVLIEPTIFPERAVVLVREELLISLKRLRDCVAAIVAVYTTQGCVKCRTAAVNDMQKLEQELRTGLVAQSLLRDEAVLEPDLWFVPFPVGVYSRLITTQKRMLDLLFFMVCSLQASTQDWSDDHMQKLLKPLRSSLTALEDEVLLTVDTLYKLLEKGASSWNLLARVTRVLRAFRGLFHCVRDVEKGAAQPGGRLPRLRRPMDVFEPSRRAARALLALGHRRRSIGGTPMRLKTTMERFEQTFESVLHDVMTAHKNKLEATVGEGHVLSNSVMLSISSLSFCLHSLLQETVDLEKGVWELLQAENPLSVLDFWDEFGPSSPLYRQQPDEEPHAQRSRSSWSGG</sequence>
<evidence type="ECO:0000256" key="4">
    <source>
        <dbReference type="ARBA" id="ARBA00022989"/>
    </source>
</evidence>
<evidence type="ECO:0000256" key="5">
    <source>
        <dbReference type="ARBA" id="ARBA00023136"/>
    </source>
</evidence>
<keyword evidence="4" id="KW-1133">Transmembrane helix</keyword>
<comment type="subcellular location">
    <subcellularLocation>
        <location evidence="1">Cell membrane</location>
        <topology evidence="1">Multi-pass membrane protein</topology>
    </subcellularLocation>
</comment>
<keyword evidence="2" id="KW-1003">Cell membrane</keyword>
<dbReference type="AlphaFoldDB" id="A0ABD1ZGH1"/>
<evidence type="ECO:0000313" key="9">
    <source>
        <dbReference type="Proteomes" id="UP001605036"/>
    </source>
</evidence>
<dbReference type="EMBL" id="JBHFFA010000001">
    <property type="protein sequence ID" value="KAL2650533.1"/>
    <property type="molecule type" value="Genomic_DNA"/>
</dbReference>
<evidence type="ECO:0000256" key="1">
    <source>
        <dbReference type="ARBA" id="ARBA00004651"/>
    </source>
</evidence>
<dbReference type="PANTHER" id="PTHR30509">
    <property type="entry name" value="P-HYDROXYBENZOIC ACID EFFLUX PUMP SUBUNIT-RELATED"/>
    <property type="match status" value="1"/>
</dbReference>
<name>A0ABD1ZGH1_9MARC</name>
<gene>
    <name evidence="8" type="ORF">R1flu_018661</name>
</gene>
<evidence type="ECO:0000256" key="3">
    <source>
        <dbReference type="ARBA" id="ARBA00022692"/>
    </source>
</evidence>
<dbReference type="PANTHER" id="PTHR30509:SF9">
    <property type="entry name" value="MULTIDRUG RESISTANCE PROTEIN MDTO"/>
    <property type="match status" value="1"/>
</dbReference>
<evidence type="ECO:0000256" key="6">
    <source>
        <dbReference type="SAM" id="MobiDB-lite"/>
    </source>
</evidence>
<feature type="domain" description="Integral membrane bound transporter" evidence="7">
    <location>
        <begin position="13"/>
        <end position="132"/>
    </location>
</feature>
<dbReference type="InterPro" id="IPR049453">
    <property type="entry name" value="Memb_transporter_dom"/>
</dbReference>
<keyword evidence="9" id="KW-1185">Reference proteome</keyword>
<dbReference type="GO" id="GO:0005886">
    <property type="term" value="C:plasma membrane"/>
    <property type="evidence" value="ECO:0007669"/>
    <property type="project" value="UniProtKB-SubCell"/>
</dbReference>
<keyword evidence="5" id="KW-0472">Membrane</keyword>
<evidence type="ECO:0000256" key="2">
    <source>
        <dbReference type="ARBA" id="ARBA00022475"/>
    </source>
</evidence>
<accession>A0ABD1ZGH1</accession>